<dbReference type="OrthoDB" id="5244470at2"/>
<dbReference type="InterPro" id="IPR050744">
    <property type="entry name" value="AI-2_Isomerase_LsrG"/>
</dbReference>
<dbReference type="PANTHER" id="PTHR33336">
    <property type="entry name" value="QUINOL MONOOXYGENASE YGIN-RELATED"/>
    <property type="match status" value="1"/>
</dbReference>
<organism evidence="3 4">
    <name type="scientific">Mycolicibacterium agri</name>
    <name type="common">Mycobacterium agri</name>
    <dbReference type="NCBI Taxonomy" id="36811"/>
    <lineage>
        <taxon>Bacteria</taxon>
        <taxon>Bacillati</taxon>
        <taxon>Actinomycetota</taxon>
        <taxon>Actinomycetes</taxon>
        <taxon>Mycobacteriales</taxon>
        <taxon>Mycobacteriaceae</taxon>
        <taxon>Mycolicibacterium</taxon>
    </lineage>
</organism>
<name>A0A2A7MUS3_MYCAG</name>
<dbReference type="InterPro" id="IPR011008">
    <property type="entry name" value="Dimeric_a/b-barrel"/>
</dbReference>
<keyword evidence="3" id="KW-0503">Monooxygenase</keyword>
<keyword evidence="4" id="KW-1185">Reference proteome</keyword>
<dbReference type="RefSeq" id="WP_097942546.1">
    <property type="nucleotide sequence ID" value="NZ_BLKS01000001.1"/>
</dbReference>
<evidence type="ECO:0000259" key="1">
    <source>
        <dbReference type="PROSITE" id="PS51725"/>
    </source>
</evidence>
<dbReference type="EMBL" id="PDCP01000054">
    <property type="protein sequence ID" value="PEG34908.1"/>
    <property type="molecule type" value="Genomic_DNA"/>
</dbReference>
<dbReference type="PROSITE" id="PS51725">
    <property type="entry name" value="ABM"/>
    <property type="match status" value="1"/>
</dbReference>
<evidence type="ECO:0000313" key="4">
    <source>
        <dbReference type="Proteomes" id="UP000220914"/>
    </source>
</evidence>
<evidence type="ECO:0000313" key="3">
    <source>
        <dbReference type="EMBL" id="PEG34908.1"/>
    </source>
</evidence>
<keyword evidence="3" id="KW-0560">Oxidoreductase</keyword>
<reference evidence="3 4" key="1">
    <citation type="submission" date="2017-10" db="EMBL/GenBank/DDBJ databases">
        <title>The new phylogeny of genus Mycobacterium.</title>
        <authorList>
            <person name="Tortoli E."/>
            <person name="Trovato A."/>
            <person name="Cirillo D.M."/>
        </authorList>
    </citation>
    <scope>NUCLEOTIDE SEQUENCE [LARGE SCALE GENOMIC DNA]</scope>
    <source>
        <strain evidence="3 4">CCUG37673</strain>
    </source>
</reference>
<proteinExistence type="predicted"/>
<feature type="domain" description="ABM" evidence="1">
    <location>
        <begin position="2"/>
        <end position="92"/>
    </location>
</feature>
<reference evidence="2 5" key="2">
    <citation type="journal article" date="2019" name="Emerg. Microbes Infect.">
        <title>Comprehensive subspecies identification of 175 nontuberculous mycobacteria species based on 7547 genomic profiles.</title>
        <authorList>
            <person name="Matsumoto Y."/>
            <person name="Kinjo T."/>
            <person name="Motooka D."/>
            <person name="Nabeya D."/>
            <person name="Jung N."/>
            <person name="Uechi K."/>
            <person name="Horii T."/>
            <person name="Iida T."/>
            <person name="Fujita J."/>
            <person name="Nakamura S."/>
        </authorList>
    </citation>
    <scope>NUCLEOTIDE SEQUENCE [LARGE SCALE GENOMIC DNA]</scope>
    <source>
        <strain evidence="2 5">JCM 6377</strain>
    </source>
</reference>
<dbReference type="Proteomes" id="UP000220914">
    <property type="component" value="Unassembled WGS sequence"/>
</dbReference>
<dbReference type="EMBL" id="BLKS01000001">
    <property type="protein sequence ID" value="GFG50491.1"/>
    <property type="molecule type" value="Genomic_DNA"/>
</dbReference>
<evidence type="ECO:0000313" key="5">
    <source>
        <dbReference type="Proteomes" id="UP000465302"/>
    </source>
</evidence>
<dbReference type="GO" id="GO:0005829">
    <property type="term" value="C:cytosol"/>
    <property type="evidence" value="ECO:0007669"/>
    <property type="project" value="TreeGrafter"/>
</dbReference>
<dbReference type="Proteomes" id="UP000465302">
    <property type="component" value="Unassembled WGS sequence"/>
</dbReference>
<dbReference type="InterPro" id="IPR007138">
    <property type="entry name" value="ABM_dom"/>
</dbReference>
<dbReference type="GO" id="GO:0004497">
    <property type="term" value="F:monooxygenase activity"/>
    <property type="evidence" value="ECO:0007669"/>
    <property type="project" value="UniProtKB-KW"/>
</dbReference>
<accession>A0A2A7MUS3</accession>
<protein>
    <submittedName>
        <fullName evidence="3">Antibiotic biosynthesis monooxygenase</fullName>
    </submittedName>
</protein>
<evidence type="ECO:0000313" key="2">
    <source>
        <dbReference type="EMBL" id="GFG50491.1"/>
    </source>
</evidence>
<dbReference type="Pfam" id="PF03992">
    <property type="entry name" value="ABM"/>
    <property type="match status" value="1"/>
</dbReference>
<dbReference type="Gene3D" id="3.30.70.100">
    <property type="match status" value="1"/>
</dbReference>
<comment type="caution">
    <text evidence="3">The sequence shown here is derived from an EMBL/GenBank/DDBJ whole genome shotgun (WGS) entry which is preliminary data.</text>
</comment>
<sequence>MRTLLARYHVQPGHSDAVEATLQKMAAAVARDEPGCLLYRAARSADNPDVFVLYEEYADEAALLAHRETPHFRDLIEGTVVPMLTSRERELLVPVTRGGAS</sequence>
<reference evidence="2" key="3">
    <citation type="submission" date="2020-02" db="EMBL/GenBank/DDBJ databases">
        <authorList>
            <person name="Matsumoto Y."/>
            <person name="Motooka D."/>
            <person name="Nakamura S."/>
        </authorList>
    </citation>
    <scope>NUCLEOTIDE SEQUENCE</scope>
    <source>
        <strain evidence="2">JCM 6377</strain>
    </source>
</reference>
<gene>
    <name evidence="3" type="ORF">CQY20_23700</name>
    <name evidence="2" type="ORF">MAGR_19320</name>
</gene>
<dbReference type="SUPFAM" id="SSF54909">
    <property type="entry name" value="Dimeric alpha+beta barrel"/>
    <property type="match status" value="1"/>
</dbReference>
<dbReference type="PANTHER" id="PTHR33336:SF3">
    <property type="entry name" value="ABM DOMAIN-CONTAINING PROTEIN"/>
    <property type="match status" value="1"/>
</dbReference>
<dbReference type="AlphaFoldDB" id="A0A2A7MUS3"/>